<comment type="subcellular location">
    <subcellularLocation>
        <location evidence="2">Cytoplasm</location>
    </subcellularLocation>
    <subcellularLocation>
        <location evidence="1">Nucleus</location>
    </subcellularLocation>
</comment>
<organism evidence="12 13">
    <name type="scientific">Nicrophorus vespilloides</name>
    <name type="common">Boreal carrion beetle</name>
    <dbReference type="NCBI Taxonomy" id="110193"/>
    <lineage>
        <taxon>Eukaryota</taxon>
        <taxon>Metazoa</taxon>
        <taxon>Ecdysozoa</taxon>
        <taxon>Arthropoda</taxon>
        <taxon>Hexapoda</taxon>
        <taxon>Insecta</taxon>
        <taxon>Pterygota</taxon>
        <taxon>Neoptera</taxon>
        <taxon>Endopterygota</taxon>
        <taxon>Coleoptera</taxon>
        <taxon>Polyphaga</taxon>
        <taxon>Staphyliniformia</taxon>
        <taxon>Silphidae</taxon>
        <taxon>Nicrophorinae</taxon>
        <taxon>Nicrophorus</taxon>
    </lineage>
</organism>
<sequence length="214" mass="25026">MANQNNSKMQFQLNSNSEVFNEKQKNLFAILENAEKSAKRNAEPERQMEVDTPNIHKQQKVMTKNFKSKESIFKRPEAPITRCLPSTYSRNPTKWTKYTLKDVKDDDISNRSNTRTALSFLRELEKRNSNNDDKKLDELPEKITFKKASRIKFSDDTKSDMDKDISFKSSKVVMPEYVVGQKLKKNKTNKKLQAETSKNNLKLDHLLQEEDEDE</sequence>
<gene>
    <name evidence="13" type="primary">LOC108557367</name>
</gene>
<evidence type="ECO:0000256" key="4">
    <source>
        <dbReference type="ARBA" id="ARBA00022490"/>
    </source>
</evidence>
<comment type="function">
    <text evidence="10">Protein associated with the U5 snRNP, during its maturation and its post-splicing recycling and which is required for spliceosomal tri-snRNP complex assembly in the nucleus. Has a molecular sequestering activity and transiently hinders SNRNP200 binding sites for constitutive splicing factors that intervene later during the assembly of the spliceosome and splicing. Together with its molecular sequestering activity, may also function as a molecular adapter and placeholder, coordinating the assembly of the U5 snRNP and its association with the U4/U6 di-snRNP.</text>
</comment>
<evidence type="ECO:0000256" key="6">
    <source>
        <dbReference type="ARBA" id="ARBA00022728"/>
    </source>
</evidence>
<evidence type="ECO:0000256" key="11">
    <source>
        <dbReference type="SAM" id="MobiDB-lite"/>
    </source>
</evidence>
<proteinExistence type="inferred from homology"/>
<comment type="similarity">
    <text evidence="3">Belongs to the TSSC4 family.</text>
</comment>
<dbReference type="GeneID" id="108557367"/>
<dbReference type="Pfam" id="PF15264">
    <property type="entry name" value="TSSC4"/>
    <property type="match status" value="1"/>
</dbReference>
<dbReference type="PANTHER" id="PTHR13445">
    <property type="entry name" value="TUMOR SUPPRESSING SUBTRANSFERABLE CANDIDATE 4 TSSC4"/>
    <property type="match status" value="1"/>
</dbReference>
<protein>
    <recommendedName>
        <fullName evidence="9">U5 small nuclear ribonucleoprotein TSSC4</fullName>
    </recommendedName>
</protein>
<evidence type="ECO:0000313" key="12">
    <source>
        <dbReference type="Proteomes" id="UP000695000"/>
    </source>
</evidence>
<feature type="region of interest" description="Disordered" evidence="11">
    <location>
        <begin position="186"/>
        <end position="214"/>
    </location>
</feature>
<keyword evidence="6" id="KW-0747">Spliceosome</keyword>
<evidence type="ECO:0000256" key="2">
    <source>
        <dbReference type="ARBA" id="ARBA00004496"/>
    </source>
</evidence>
<evidence type="ECO:0000256" key="9">
    <source>
        <dbReference type="ARBA" id="ARBA00035304"/>
    </source>
</evidence>
<keyword evidence="7" id="KW-0508">mRNA splicing</keyword>
<keyword evidence="8" id="KW-0539">Nucleus</keyword>
<dbReference type="RefSeq" id="XP_017769381.1">
    <property type="nucleotide sequence ID" value="XM_017913892.1"/>
</dbReference>
<evidence type="ECO:0000256" key="1">
    <source>
        <dbReference type="ARBA" id="ARBA00004123"/>
    </source>
</evidence>
<accession>A0ABM1M481</accession>
<evidence type="ECO:0000256" key="3">
    <source>
        <dbReference type="ARBA" id="ARBA00010362"/>
    </source>
</evidence>
<keyword evidence="12" id="KW-1185">Reference proteome</keyword>
<dbReference type="PANTHER" id="PTHR13445:SF3">
    <property type="entry name" value="U5 SMALL NUCLEAR RIBONUCLEOPROTEIN TSSC4"/>
    <property type="match status" value="1"/>
</dbReference>
<dbReference type="Proteomes" id="UP000695000">
    <property type="component" value="Unplaced"/>
</dbReference>
<keyword evidence="4" id="KW-0963">Cytoplasm</keyword>
<reference evidence="13" key="1">
    <citation type="submission" date="2025-08" db="UniProtKB">
        <authorList>
            <consortium name="RefSeq"/>
        </authorList>
    </citation>
    <scope>IDENTIFICATION</scope>
    <source>
        <tissue evidence="13">Whole Larva</tissue>
    </source>
</reference>
<dbReference type="InterPro" id="IPR029338">
    <property type="entry name" value="TSSC4"/>
</dbReference>
<evidence type="ECO:0000256" key="5">
    <source>
        <dbReference type="ARBA" id="ARBA00022664"/>
    </source>
</evidence>
<evidence type="ECO:0000256" key="7">
    <source>
        <dbReference type="ARBA" id="ARBA00023187"/>
    </source>
</evidence>
<evidence type="ECO:0000256" key="10">
    <source>
        <dbReference type="ARBA" id="ARBA00045970"/>
    </source>
</evidence>
<keyword evidence="5" id="KW-0507">mRNA processing</keyword>
<name>A0ABM1M481_NICVS</name>
<evidence type="ECO:0000313" key="13">
    <source>
        <dbReference type="RefSeq" id="XP_017769381.1"/>
    </source>
</evidence>
<evidence type="ECO:0000256" key="8">
    <source>
        <dbReference type="ARBA" id="ARBA00023242"/>
    </source>
</evidence>